<reference evidence="1" key="1">
    <citation type="submission" date="2021-05" db="EMBL/GenBank/DDBJ databases">
        <authorList>
            <person name="Alioto T."/>
            <person name="Alioto T."/>
            <person name="Gomez Garrido J."/>
        </authorList>
    </citation>
    <scope>NUCLEOTIDE SEQUENCE</scope>
</reference>
<sequence>MKQDNAFFFGPTTWRGFLFRAELFIIIIHYSFTVVTRQTRNLEFAFASQSEAGEAANQKTIKHQNLVKPGYIFKPLAFETLSTRSAETLHNTLRIYPFNSQ</sequence>
<proteinExistence type="predicted"/>
<dbReference type="EMBL" id="HBUF01364605">
    <property type="protein sequence ID" value="CAG6722889.1"/>
    <property type="molecule type" value="Transcribed_RNA"/>
</dbReference>
<accession>A0A8D8VFH8</accession>
<name>A0A8D8VFH8_9HEMI</name>
<evidence type="ECO:0000313" key="1">
    <source>
        <dbReference type="EMBL" id="CAG6722889.1"/>
    </source>
</evidence>
<organism evidence="1">
    <name type="scientific">Cacopsylla melanoneura</name>
    <dbReference type="NCBI Taxonomy" id="428564"/>
    <lineage>
        <taxon>Eukaryota</taxon>
        <taxon>Metazoa</taxon>
        <taxon>Ecdysozoa</taxon>
        <taxon>Arthropoda</taxon>
        <taxon>Hexapoda</taxon>
        <taxon>Insecta</taxon>
        <taxon>Pterygota</taxon>
        <taxon>Neoptera</taxon>
        <taxon>Paraneoptera</taxon>
        <taxon>Hemiptera</taxon>
        <taxon>Sternorrhyncha</taxon>
        <taxon>Psylloidea</taxon>
        <taxon>Psyllidae</taxon>
        <taxon>Psyllinae</taxon>
        <taxon>Cacopsylla</taxon>
    </lineage>
</organism>
<protein>
    <submittedName>
        <fullName evidence="1">Uncharacterized protein</fullName>
    </submittedName>
</protein>
<dbReference type="AlphaFoldDB" id="A0A8D8VFH8"/>